<reference evidence="7" key="1">
    <citation type="submission" date="2020-02" db="EMBL/GenBank/DDBJ databases">
        <authorList>
            <person name="Meier V. D."/>
        </authorList>
    </citation>
    <scope>NUCLEOTIDE SEQUENCE</scope>
    <source>
        <strain evidence="7">AVDCRST_MAG88</strain>
    </source>
</reference>
<dbReference type="AlphaFoldDB" id="A0A6J4UYJ3"/>
<comment type="similarity">
    <text evidence="2">Belongs to the FAD-dependent glycerol-3-phosphate dehydrogenase family.</text>
</comment>
<dbReference type="Gene3D" id="3.50.50.60">
    <property type="entry name" value="FAD/NAD(P)-binding domain"/>
    <property type="match status" value="2"/>
</dbReference>
<dbReference type="InterPro" id="IPR006076">
    <property type="entry name" value="FAD-dep_OxRdtase"/>
</dbReference>
<dbReference type="PANTHER" id="PTHR11985:SF15">
    <property type="entry name" value="GLYCEROL-3-PHOSPHATE DEHYDROGENASE, MITOCHONDRIAL"/>
    <property type="match status" value="1"/>
</dbReference>
<dbReference type="PRINTS" id="PR01001">
    <property type="entry name" value="FADG3PDH"/>
</dbReference>
<dbReference type="InterPro" id="IPR036188">
    <property type="entry name" value="FAD/NAD-bd_sf"/>
</dbReference>
<name>A0A6J4UYJ3_9BACT</name>
<dbReference type="PANTHER" id="PTHR11985">
    <property type="entry name" value="GLYCEROL-3-PHOSPHATE DEHYDROGENASE"/>
    <property type="match status" value="1"/>
</dbReference>
<dbReference type="SUPFAM" id="SSF54373">
    <property type="entry name" value="FAD-linked reductases, C-terminal domain"/>
    <property type="match status" value="1"/>
</dbReference>
<dbReference type="GO" id="GO:0006072">
    <property type="term" value="P:glycerol-3-phosphate metabolic process"/>
    <property type="evidence" value="ECO:0007669"/>
    <property type="project" value="InterPro"/>
</dbReference>
<protein>
    <submittedName>
        <fullName evidence="7">Anaerobic glycerol-3-phosphate dehydrogenase subunit A</fullName>
        <ecNumber evidence="7">1.1.5.3</ecNumber>
    </submittedName>
</protein>
<evidence type="ECO:0000256" key="1">
    <source>
        <dbReference type="ARBA" id="ARBA00001974"/>
    </source>
</evidence>
<gene>
    <name evidence="7" type="ORF">AVDCRST_MAG88-1394</name>
</gene>
<dbReference type="EMBL" id="CADCWM010000446">
    <property type="protein sequence ID" value="CAA9559752.1"/>
    <property type="molecule type" value="Genomic_DNA"/>
</dbReference>
<sequence length="400" mass="42118">MDLTVQALIIGGGATGTAIARDLAMRGVSTCLLERGDLASGTTGNYHGLLHSGARYVTDDPGTARACAEEGAILRRIAPHCIDDTGGLFLVLDGRAEILFQPPFLAGCAAAGIPVEELDHATTLREEPLVAPNTIRAFRVPDATLDAWRLCVANVLSAQDHGTWAFRGVTIGALLREGDRIVGATGRNSITAQYYTIHAEYVINACGPWAGRLAALAGPEIDPGVAPNKGTMVAMAQRPVTHVINYCRPPADGDIIVPNGTGVVLGTTTSPTADPDDTGVPAGEPERLIAEAIKMVPVLREVATVRSWAAVRPLVAGEERAGQVDQQGRARGRDWIIIDHEERDSLGGFVTVIGGKVTTARRMAEEVSDLICDKLGVDAPCRTAVEPLPGAEARRLRQGG</sequence>
<keyword evidence="3" id="KW-0285">Flavoprotein</keyword>
<dbReference type="Gene3D" id="3.30.9.10">
    <property type="entry name" value="D-Amino Acid Oxidase, subunit A, domain 2"/>
    <property type="match status" value="1"/>
</dbReference>
<keyword evidence="5 7" id="KW-0560">Oxidoreductase</keyword>
<dbReference type="SUPFAM" id="SSF51905">
    <property type="entry name" value="FAD/NAD(P)-binding domain"/>
    <property type="match status" value="1"/>
</dbReference>
<comment type="cofactor">
    <cofactor evidence="1">
        <name>FAD</name>
        <dbReference type="ChEBI" id="CHEBI:57692"/>
    </cofactor>
</comment>
<dbReference type="InterPro" id="IPR000447">
    <property type="entry name" value="G3P_DH_FAD-dep"/>
</dbReference>
<accession>A0A6J4UYJ3</accession>
<evidence type="ECO:0000256" key="3">
    <source>
        <dbReference type="ARBA" id="ARBA00022630"/>
    </source>
</evidence>
<evidence type="ECO:0000256" key="5">
    <source>
        <dbReference type="ARBA" id="ARBA00023002"/>
    </source>
</evidence>
<evidence type="ECO:0000313" key="7">
    <source>
        <dbReference type="EMBL" id="CAA9559752.1"/>
    </source>
</evidence>
<organism evidence="7">
    <name type="scientific">uncultured Thermomicrobiales bacterium</name>
    <dbReference type="NCBI Taxonomy" id="1645740"/>
    <lineage>
        <taxon>Bacteria</taxon>
        <taxon>Pseudomonadati</taxon>
        <taxon>Thermomicrobiota</taxon>
        <taxon>Thermomicrobia</taxon>
        <taxon>Thermomicrobiales</taxon>
        <taxon>environmental samples</taxon>
    </lineage>
</organism>
<dbReference type="EC" id="1.1.5.3" evidence="7"/>
<evidence type="ECO:0000256" key="2">
    <source>
        <dbReference type="ARBA" id="ARBA00007330"/>
    </source>
</evidence>
<dbReference type="GO" id="GO:0004368">
    <property type="term" value="F:glycerol-3-phosphate dehydrogenase (quinone) activity"/>
    <property type="evidence" value="ECO:0007669"/>
    <property type="project" value="UniProtKB-EC"/>
</dbReference>
<evidence type="ECO:0000256" key="4">
    <source>
        <dbReference type="ARBA" id="ARBA00022827"/>
    </source>
</evidence>
<feature type="domain" description="FAD dependent oxidoreductase" evidence="6">
    <location>
        <begin position="7"/>
        <end position="325"/>
    </location>
</feature>
<proteinExistence type="inferred from homology"/>
<keyword evidence="4" id="KW-0274">FAD</keyword>
<dbReference type="Pfam" id="PF01266">
    <property type="entry name" value="DAO"/>
    <property type="match status" value="1"/>
</dbReference>
<evidence type="ECO:0000259" key="6">
    <source>
        <dbReference type="Pfam" id="PF01266"/>
    </source>
</evidence>